<evidence type="ECO:0000313" key="3">
    <source>
        <dbReference type="Proteomes" id="UP001597541"/>
    </source>
</evidence>
<reference evidence="3" key="1">
    <citation type="journal article" date="2019" name="Int. J. Syst. Evol. Microbiol.">
        <title>The Global Catalogue of Microorganisms (GCM) 10K type strain sequencing project: providing services to taxonomists for standard genome sequencing and annotation.</title>
        <authorList>
            <consortium name="The Broad Institute Genomics Platform"/>
            <consortium name="The Broad Institute Genome Sequencing Center for Infectious Disease"/>
            <person name="Wu L."/>
            <person name="Ma J."/>
        </authorList>
    </citation>
    <scope>NUCLEOTIDE SEQUENCE [LARGE SCALE GENOMIC DNA]</scope>
    <source>
        <strain evidence="3">KCTC 3950</strain>
    </source>
</reference>
<keyword evidence="1" id="KW-1133">Transmembrane helix</keyword>
<dbReference type="Pfam" id="PF06898">
    <property type="entry name" value="YqfD"/>
    <property type="match status" value="1"/>
</dbReference>
<evidence type="ECO:0000313" key="2">
    <source>
        <dbReference type="EMBL" id="MFD2612747.1"/>
    </source>
</evidence>
<dbReference type="NCBIfam" id="TIGR02876">
    <property type="entry name" value="spore_yqfD"/>
    <property type="match status" value="1"/>
</dbReference>
<organism evidence="2 3">
    <name type="scientific">Paenibacillus gansuensis</name>
    <dbReference type="NCBI Taxonomy" id="306542"/>
    <lineage>
        <taxon>Bacteria</taxon>
        <taxon>Bacillati</taxon>
        <taxon>Bacillota</taxon>
        <taxon>Bacilli</taxon>
        <taxon>Bacillales</taxon>
        <taxon>Paenibacillaceae</taxon>
        <taxon>Paenibacillus</taxon>
    </lineage>
</organism>
<evidence type="ECO:0000256" key="1">
    <source>
        <dbReference type="SAM" id="Phobius"/>
    </source>
</evidence>
<dbReference type="RefSeq" id="WP_377602526.1">
    <property type="nucleotide sequence ID" value="NZ_JBHUME010000007.1"/>
</dbReference>
<dbReference type="EMBL" id="JBHUME010000007">
    <property type="protein sequence ID" value="MFD2612747.1"/>
    <property type="molecule type" value="Genomic_DNA"/>
</dbReference>
<comment type="caution">
    <text evidence="2">The sequence shown here is derived from an EMBL/GenBank/DDBJ whole genome shotgun (WGS) entry which is preliminary data.</text>
</comment>
<proteinExistence type="predicted"/>
<protein>
    <submittedName>
        <fullName evidence="2">Sporulation protein YqfD</fullName>
    </submittedName>
</protein>
<name>A0ABW5PFL0_9BACL</name>
<gene>
    <name evidence="2" type="primary">yqfD</name>
    <name evidence="2" type="ORF">ACFSUF_09970</name>
</gene>
<dbReference type="InterPro" id="IPR010690">
    <property type="entry name" value="YqfD"/>
</dbReference>
<dbReference type="Proteomes" id="UP001597541">
    <property type="component" value="Unassembled WGS sequence"/>
</dbReference>
<keyword evidence="1" id="KW-0472">Membrane</keyword>
<dbReference type="PIRSF" id="PIRSF029895">
    <property type="entry name" value="SpoIV"/>
    <property type="match status" value="1"/>
</dbReference>
<feature type="transmembrane region" description="Helical" evidence="1">
    <location>
        <begin position="90"/>
        <end position="110"/>
    </location>
</feature>
<sequence>MKSQAVASVLGYVTIRVVGRDPEGLLNQAVSAGMSVSNIQPLDARELEMDILLKDFFRLRPLAKRTGCLVRIRKRHGFPFFLRKLERRKWFAAGIFVFLAGLYALSSLVWQVNITGNDRLAKEDILAAARKQGIYPYQWKFRMVDTSVIAKKLTNDLPGVTWIGIEIRGSQVNLRIVEAEQPEKKPLQSPRNLVSTADAVVTEIFAEKGRPLVKVNSHVRKGSILIKGIYGDEENQEAVVAEGKVRGLVWHEFNIVSPLTQKFKVYTGAVKERSYVVIGSKALQITGYGKLPFDKYETHTTIQKAAWRGYGIPAGFMKEKLMEVRYDVQKLDRPAARAIGLNSARAQILARTELEPKIVAEKILHDKTENGKVYMKVLMEVDQLISAEQSIIGQGE</sequence>
<keyword evidence="1" id="KW-0812">Transmembrane</keyword>
<accession>A0ABW5PFL0</accession>
<keyword evidence="3" id="KW-1185">Reference proteome</keyword>